<feature type="domain" description="Alanine racemase C-terminal" evidence="8">
    <location>
        <begin position="249"/>
        <end position="377"/>
    </location>
</feature>
<evidence type="ECO:0000256" key="7">
    <source>
        <dbReference type="PIRSR" id="PIRSR600821-52"/>
    </source>
</evidence>
<feature type="binding site" evidence="5 7">
    <location>
        <position position="140"/>
    </location>
    <ligand>
        <name>substrate</name>
    </ligand>
</feature>
<dbReference type="InterPro" id="IPR011079">
    <property type="entry name" value="Ala_racemase_C"/>
</dbReference>
<dbReference type="GO" id="GO:0009252">
    <property type="term" value="P:peptidoglycan biosynthetic process"/>
    <property type="evidence" value="ECO:0007669"/>
    <property type="project" value="TreeGrafter"/>
</dbReference>
<evidence type="ECO:0000256" key="5">
    <source>
        <dbReference type="HAMAP-Rule" id="MF_01201"/>
    </source>
</evidence>
<evidence type="ECO:0000256" key="4">
    <source>
        <dbReference type="ARBA" id="ARBA00023235"/>
    </source>
</evidence>
<dbReference type="InterPro" id="IPR000821">
    <property type="entry name" value="Ala_racemase"/>
</dbReference>
<evidence type="ECO:0000256" key="3">
    <source>
        <dbReference type="ARBA" id="ARBA00022898"/>
    </source>
</evidence>
<comment type="similarity">
    <text evidence="5">Belongs to the alanine racemase family.</text>
</comment>
<dbReference type="PANTHER" id="PTHR30511">
    <property type="entry name" value="ALANINE RACEMASE"/>
    <property type="match status" value="1"/>
</dbReference>
<comment type="cofactor">
    <cofactor evidence="2 5 6">
        <name>pyridoxal 5'-phosphate</name>
        <dbReference type="ChEBI" id="CHEBI:597326"/>
    </cofactor>
</comment>
<protein>
    <recommendedName>
        <fullName evidence="5">Alanine racemase</fullName>
        <ecNumber evidence="5">5.1.1.1</ecNumber>
    </recommendedName>
</protein>
<dbReference type="InterPro" id="IPR001608">
    <property type="entry name" value="Ala_racemase_N"/>
</dbReference>
<dbReference type="CDD" id="cd00430">
    <property type="entry name" value="PLPDE_III_AR"/>
    <property type="match status" value="1"/>
</dbReference>
<dbReference type="FunFam" id="3.20.20.10:FF:000002">
    <property type="entry name" value="Alanine racemase"/>
    <property type="match status" value="1"/>
</dbReference>
<feature type="active site" description="Proton acceptor; specific for D-alanine" evidence="5">
    <location>
        <position position="42"/>
    </location>
</feature>
<dbReference type="InterPro" id="IPR029066">
    <property type="entry name" value="PLP-binding_barrel"/>
</dbReference>
<dbReference type="GO" id="GO:0008784">
    <property type="term" value="F:alanine racemase activity"/>
    <property type="evidence" value="ECO:0007669"/>
    <property type="project" value="UniProtKB-UniRule"/>
</dbReference>
<feature type="modified residue" description="N6-(pyridoxal phosphate)lysine" evidence="5 6">
    <location>
        <position position="42"/>
    </location>
</feature>
<dbReference type="OrthoDB" id="9813814at2"/>
<dbReference type="GO" id="GO:0030632">
    <property type="term" value="P:D-alanine biosynthetic process"/>
    <property type="evidence" value="ECO:0007669"/>
    <property type="project" value="UniProtKB-UniRule"/>
</dbReference>
<dbReference type="Gene3D" id="3.20.20.10">
    <property type="entry name" value="Alanine racemase"/>
    <property type="match status" value="1"/>
</dbReference>
<dbReference type="Proteomes" id="UP000315636">
    <property type="component" value="Unassembled WGS sequence"/>
</dbReference>
<reference evidence="9 10" key="1">
    <citation type="submission" date="2017-05" db="EMBL/GenBank/DDBJ databases">
        <authorList>
            <person name="Varghese N."/>
            <person name="Submissions S."/>
        </authorList>
    </citation>
    <scope>NUCLEOTIDE SEQUENCE [LARGE SCALE GENOMIC DNA]</scope>
    <source>
        <strain evidence="9 10">DSM 45474</strain>
    </source>
</reference>
<dbReference type="PROSITE" id="PS00395">
    <property type="entry name" value="ALANINE_RACEMASE"/>
    <property type="match status" value="1"/>
</dbReference>
<dbReference type="AlphaFoldDB" id="A0A521EYQ3"/>
<evidence type="ECO:0000259" key="8">
    <source>
        <dbReference type="SMART" id="SM01005"/>
    </source>
</evidence>
<sequence>MKTDHQYYRDTKAIVDLDAIEYNVKEFRRHLPKSCRLMATVKADAYGHGAVQVARAALSAGATHLAVAFLDEALELRQAGISAPLLVLGQTPARGVKEAIQQDLILTAYDHESAEAIAREAGKVEHPARVHMKVDTGMGRLGLWKDQSVSLIQRWVDDSRIKVEGMFTHFATADEADKGYAVEQHERLLEVIQGLENRGISIPLIHCANSATAIDMPHWAYGMVRLGISMYGYYPSDEVNREAVNLRPALTLKTRIAQLKRPPAGTGISYGKTAVVNGNQWIATLPIGYADGYSRLLSNRAVALVRGRKVPVIGRICMDQTMLDVTQAMPVTVGDEVVLYGSQGSETVHVDEIAHLLGTISYEITCMVARRVPRVYIRSGQVVDISNRLKTNSV</sequence>
<keyword evidence="4 5" id="KW-0413">Isomerase</keyword>
<dbReference type="FunFam" id="2.40.37.10:FF:000006">
    <property type="entry name" value="Alanine racemase"/>
    <property type="match status" value="1"/>
</dbReference>
<dbReference type="Gene3D" id="2.40.37.10">
    <property type="entry name" value="Lyase, Ornithine Decarboxylase, Chain A, domain 1"/>
    <property type="match status" value="1"/>
</dbReference>
<dbReference type="HAMAP" id="MF_01201">
    <property type="entry name" value="Ala_racemase"/>
    <property type="match status" value="1"/>
</dbReference>
<dbReference type="GO" id="GO:0005829">
    <property type="term" value="C:cytosol"/>
    <property type="evidence" value="ECO:0007669"/>
    <property type="project" value="TreeGrafter"/>
</dbReference>
<organism evidence="9 10">
    <name type="scientific">Melghirimyces algeriensis</name>
    <dbReference type="NCBI Taxonomy" id="910412"/>
    <lineage>
        <taxon>Bacteria</taxon>
        <taxon>Bacillati</taxon>
        <taxon>Bacillota</taxon>
        <taxon>Bacilli</taxon>
        <taxon>Bacillales</taxon>
        <taxon>Thermoactinomycetaceae</taxon>
        <taxon>Melghirimyces</taxon>
    </lineage>
</organism>
<dbReference type="EC" id="5.1.1.1" evidence="5"/>
<dbReference type="SUPFAM" id="SSF51419">
    <property type="entry name" value="PLP-binding barrel"/>
    <property type="match status" value="1"/>
</dbReference>
<evidence type="ECO:0000313" key="10">
    <source>
        <dbReference type="Proteomes" id="UP000315636"/>
    </source>
</evidence>
<feature type="active site" description="Proton acceptor; specific for L-alanine" evidence="5">
    <location>
        <position position="270"/>
    </location>
</feature>
<dbReference type="NCBIfam" id="TIGR00492">
    <property type="entry name" value="alr"/>
    <property type="match status" value="1"/>
</dbReference>
<proteinExistence type="inferred from homology"/>
<dbReference type="Pfam" id="PF01168">
    <property type="entry name" value="Ala_racemase_N"/>
    <property type="match status" value="1"/>
</dbReference>
<comment type="function">
    <text evidence="5">Catalyzes the interconversion of L-alanine and D-alanine. May also act on other amino acids.</text>
</comment>
<dbReference type="GO" id="GO:0030170">
    <property type="term" value="F:pyridoxal phosphate binding"/>
    <property type="evidence" value="ECO:0007669"/>
    <property type="project" value="UniProtKB-UniRule"/>
</dbReference>
<name>A0A521EYQ3_9BACL</name>
<evidence type="ECO:0000256" key="2">
    <source>
        <dbReference type="ARBA" id="ARBA00001933"/>
    </source>
</evidence>
<evidence type="ECO:0000256" key="6">
    <source>
        <dbReference type="PIRSR" id="PIRSR600821-50"/>
    </source>
</evidence>
<feature type="binding site" evidence="5 7">
    <location>
        <position position="318"/>
    </location>
    <ligand>
        <name>substrate</name>
    </ligand>
</feature>
<dbReference type="PRINTS" id="PR00992">
    <property type="entry name" value="ALARACEMASE"/>
</dbReference>
<dbReference type="SUPFAM" id="SSF50621">
    <property type="entry name" value="Alanine racemase C-terminal domain-like"/>
    <property type="match status" value="1"/>
</dbReference>
<dbReference type="EMBL" id="FXTI01000011">
    <property type="protein sequence ID" value="SMO88997.1"/>
    <property type="molecule type" value="Genomic_DNA"/>
</dbReference>
<dbReference type="Pfam" id="PF00842">
    <property type="entry name" value="Ala_racemase_C"/>
    <property type="match status" value="1"/>
</dbReference>
<dbReference type="InterPro" id="IPR020622">
    <property type="entry name" value="Ala_racemase_pyridoxalP-BS"/>
</dbReference>
<accession>A0A521EYQ3</accession>
<comment type="pathway">
    <text evidence="5">Amino-acid biosynthesis; D-alanine biosynthesis; D-alanine from L-alanine: step 1/1.</text>
</comment>
<evidence type="ECO:0000313" key="9">
    <source>
        <dbReference type="EMBL" id="SMO88997.1"/>
    </source>
</evidence>
<evidence type="ECO:0000256" key="1">
    <source>
        <dbReference type="ARBA" id="ARBA00000316"/>
    </source>
</evidence>
<keyword evidence="3 5" id="KW-0663">Pyridoxal phosphate</keyword>
<dbReference type="SMART" id="SM01005">
    <property type="entry name" value="Ala_racemase_C"/>
    <property type="match status" value="1"/>
</dbReference>
<keyword evidence="10" id="KW-1185">Reference proteome</keyword>
<dbReference type="InterPro" id="IPR009006">
    <property type="entry name" value="Ala_racemase/Decarboxylase_C"/>
</dbReference>
<comment type="catalytic activity">
    <reaction evidence="1 5">
        <text>L-alanine = D-alanine</text>
        <dbReference type="Rhea" id="RHEA:20249"/>
        <dbReference type="ChEBI" id="CHEBI:57416"/>
        <dbReference type="ChEBI" id="CHEBI:57972"/>
        <dbReference type="EC" id="5.1.1.1"/>
    </reaction>
</comment>
<dbReference type="PANTHER" id="PTHR30511:SF0">
    <property type="entry name" value="ALANINE RACEMASE, CATABOLIC-RELATED"/>
    <property type="match status" value="1"/>
</dbReference>
<dbReference type="RefSeq" id="WP_142506467.1">
    <property type="nucleotide sequence ID" value="NZ_FXTI01000011.1"/>
</dbReference>
<gene>
    <name evidence="9" type="ORF">SAMN06264849_11178</name>
</gene>
<dbReference type="UniPathway" id="UPA00042">
    <property type="reaction ID" value="UER00497"/>
</dbReference>